<keyword evidence="4" id="KW-0456">Lyase</keyword>
<name>A0A9P4I1N9_9PEZI</name>
<organism evidence="6 7">
    <name type="scientific">Rhizodiscina lignyota</name>
    <dbReference type="NCBI Taxonomy" id="1504668"/>
    <lineage>
        <taxon>Eukaryota</taxon>
        <taxon>Fungi</taxon>
        <taxon>Dikarya</taxon>
        <taxon>Ascomycota</taxon>
        <taxon>Pezizomycotina</taxon>
        <taxon>Dothideomycetes</taxon>
        <taxon>Pleosporomycetidae</taxon>
        <taxon>Aulographales</taxon>
        <taxon>Rhizodiscinaceae</taxon>
        <taxon>Rhizodiscina</taxon>
    </lineage>
</organism>
<accession>A0A9P4I1N9</accession>
<evidence type="ECO:0000259" key="5">
    <source>
        <dbReference type="PROSITE" id="PS51891"/>
    </source>
</evidence>
<evidence type="ECO:0000256" key="1">
    <source>
        <dbReference type="ARBA" id="ARBA00005495"/>
    </source>
</evidence>
<dbReference type="EMBL" id="ML978138">
    <property type="protein sequence ID" value="KAF2093366.1"/>
    <property type="molecule type" value="Genomic_DNA"/>
</dbReference>
<evidence type="ECO:0000313" key="7">
    <source>
        <dbReference type="Proteomes" id="UP000799772"/>
    </source>
</evidence>
<sequence>MPEAPTPFTPLEGGCACGKLRCRLEAPPMAVNACHCTYCQRETGTAHATNYAIETENVTITAGEGEMLLVDTPGASGRAQKIARCGSCYIAIFSHYPNFGRHMRFVRTGTLDKYPEWLTPDMHIFTSTKLPWYAIPEGARSVKEQYDVKEVWSKENLERLAKVKERVKSEGA</sequence>
<evidence type="ECO:0000256" key="2">
    <source>
        <dbReference type="ARBA" id="ARBA00022723"/>
    </source>
</evidence>
<proteinExistence type="inferred from homology"/>
<keyword evidence="7" id="KW-1185">Reference proteome</keyword>
<comment type="caution">
    <text evidence="6">The sequence shown here is derived from an EMBL/GenBank/DDBJ whole genome shotgun (WGS) entry which is preliminary data.</text>
</comment>
<dbReference type="PANTHER" id="PTHR33337">
    <property type="entry name" value="GFA DOMAIN-CONTAINING PROTEIN"/>
    <property type="match status" value="1"/>
</dbReference>
<dbReference type="InterPro" id="IPR011057">
    <property type="entry name" value="Mss4-like_sf"/>
</dbReference>
<comment type="similarity">
    <text evidence="1">Belongs to the Gfa family.</text>
</comment>
<dbReference type="OrthoDB" id="406544at2759"/>
<dbReference type="SUPFAM" id="SSF51316">
    <property type="entry name" value="Mss4-like"/>
    <property type="match status" value="1"/>
</dbReference>
<dbReference type="GO" id="GO:0046872">
    <property type="term" value="F:metal ion binding"/>
    <property type="evidence" value="ECO:0007669"/>
    <property type="project" value="UniProtKB-KW"/>
</dbReference>
<dbReference type="Pfam" id="PF04828">
    <property type="entry name" value="GFA"/>
    <property type="match status" value="1"/>
</dbReference>
<dbReference type="GO" id="GO:0016846">
    <property type="term" value="F:carbon-sulfur lyase activity"/>
    <property type="evidence" value="ECO:0007669"/>
    <property type="project" value="InterPro"/>
</dbReference>
<keyword evidence="3" id="KW-0862">Zinc</keyword>
<dbReference type="AlphaFoldDB" id="A0A9P4I1N9"/>
<evidence type="ECO:0000256" key="3">
    <source>
        <dbReference type="ARBA" id="ARBA00022833"/>
    </source>
</evidence>
<dbReference type="Proteomes" id="UP000799772">
    <property type="component" value="Unassembled WGS sequence"/>
</dbReference>
<feature type="domain" description="CENP-V/GFA" evidence="5">
    <location>
        <begin position="11"/>
        <end position="134"/>
    </location>
</feature>
<dbReference type="PANTHER" id="PTHR33337:SF33">
    <property type="entry name" value="CENP-V_GFA DOMAIN-CONTAINING PROTEIN"/>
    <property type="match status" value="1"/>
</dbReference>
<keyword evidence="2" id="KW-0479">Metal-binding</keyword>
<protein>
    <submittedName>
        <fullName evidence="6">Glutathione-dependent formaldehyde-activating enzyme</fullName>
    </submittedName>
</protein>
<reference evidence="6" key="1">
    <citation type="journal article" date="2020" name="Stud. Mycol.">
        <title>101 Dothideomycetes genomes: a test case for predicting lifestyles and emergence of pathogens.</title>
        <authorList>
            <person name="Haridas S."/>
            <person name="Albert R."/>
            <person name="Binder M."/>
            <person name="Bloem J."/>
            <person name="Labutti K."/>
            <person name="Salamov A."/>
            <person name="Andreopoulos B."/>
            <person name="Baker S."/>
            <person name="Barry K."/>
            <person name="Bills G."/>
            <person name="Bluhm B."/>
            <person name="Cannon C."/>
            <person name="Castanera R."/>
            <person name="Culley D."/>
            <person name="Daum C."/>
            <person name="Ezra D."/>
            <person name="Gonzalez J."/>
            <person name="Henrissat B."/>
            <person name="Kuo A."/>
            <person name="Liang C."/>
            <person name="Lipzen A."/>
            <person name="Lutzoni F."/>
            <person name="Magnuson J."/>
            <person name="Mondo S."/>
            <person name="Nolan M."/>
            <person name="Ohm R."/>
            <person name="Pangilinan J."/>
            <person name="Park H.-J."/>
            <person name="Ramirez L."/>
            <person name="Alfaro M."/>
            <person name="Sun H."/>
            <person name="Tritt A."/>
            <person name="Yoshinaga Y."/>
            <person name="Zwiers L.-H."/>
            <person name="Turgeon B."/>
            <person name="Goodwin S."/>
            <person name="Spatafora J."/>
            <person name="Crous P."/>
            <person name="Grigoriev I."/>
        </authorList>
    </citation>
    <scope>NUCLEOTIDE SEQUENCE</scope>
    <source>
        <strain evidence="6">CBS 133067</strain>
    </source>
</reference>
<evidence type="ECO:0000313" key="6">
    <source>
        <dbReference type="EMBL" id="KAF2093366.1"/>
    </source>
</evidence>
<gene>
    <name evidence="6" type="ORF">NA57DRAFT_61492</name>
</gene>
<evidence type="ECO:0000256" key="4">
    <source>
        <dbReference type="ARBA" id="ARBA00023239"/>
    </source>
</evidence>
<dbReference type="Gene3D" id="3.90.1590.10">
    <property type="entry name" value="glutathione-dependent formaldehyde- activating enzyme (gfa)"/>
    <property type="match status" value="1"/>
</dbReference>
<dbReference type="PROSITE" id="PS51891">
    <property type="entry name" value="CENP_V_GFA"/>
    <property type="match status" value="1"/>
</dbReference>
<dbReference type="InterPro" id="IPR006913">
    <property type="entry name" value="CENP-V/GFA"/>
</dbReference>